<sequence>MFVDKEYTIIPVNTENFISSKDYWEKYIKSKDIVPTYNNFDIYENRLPYAGCFGDINWELPPSLNIIEIPDIPDQPNQQMFLYYDFGKPFLLYHEENQGACGWELAPYIKSLNNLGTYQNN</sequence>
<gene>
    <name evidence="1" type="ORF">COV24_04135</name>
</gene>
<dbReference type="AlphaFoldDB" id="A0A2H0RBL4"/>
<protein>
    <submittedName>
        <fullName evidence="1">Uncharacterized protein</fullName>
    </submittedName>
</protein>
<proteinExistence type="predicted"/>
<dbReference type="Proteomes" id="UP000230214">
    <property type="component" value="Unassembled WGS sequence"/>
</dbReference>
<evidence type="ECO:0000313" key="2">
    <source>
        <dbReference type="Proteomes" id="UP000230214"/>
    </source>
</evidence>
<comment type="caution">
    <text evidence="1">The sequence shown here is derived from an EMBL/GenBank/DDBJ whole genome shotgun (WGS) entry which is preliminary data.</text>
</comment>
<accession>A0A2H0RBL4</accession>
<organism evidence="1 2">
    <name type="scientific">candidate division WWE3 bacterium CG10_big_fil_rev_8_21_14_0_10_32_10</name>
    <dbReference type="NCBI Taxonomy" id="1975090"/>
    <lineage>
        <taxon>Bacteria</taxon>
        <taxon>Katanobacteria</taxon>
    </lineage>
</organism>
<dbReference type="EMBL" id="PCXU01000035">
    <property type="protein sequence ID" value="PIR43205.1"/>
    <property type="molecule type" value="Genomic_DNA"/>
</dbReference>
<reference evidence="1 2" key="1">
    <citation type="submission" date="2017-09" db="EMBL/GenBank/DDBJ databases">
        <title>Depth-based differentiation of microbial function through sediment-hosted aquifers and enrichment of novel symbionts in the deep terrestrial subsurface.</title>
        <authorList>
            <person name="Probst A.J."/>
            <person name="Ladd B."/>
            <person name="Jarett J.K."/>
            <person name="Geller-Mcgrath D.E."/>
            <person name="Sieber C.M."/>
            <person name="Emerson J.B."/>
            <person name="Anantharaman K."/>
            <person name="Thomas B.C."/>
            <person name="Malmstrom R."/>
            <person name="Stieglmeier M."/>
            <person name="Klingl A."/>
            <person name="Woyke T."/>
            <person name="Ryan C.M."/>
            <person name="Banfield J.F."/>
        </authorList>
    </citation>
    <scope>NUCLEOTIDE SEQUENCE [LARGE SCALE GENOMIC DNA]</scope>
    <source>
        <strain evidence="1">CG10_big_fil_rev_8_21_14_0_10_32_10</strain>
    </source>
</reference>
<evidence type="ECO:0000313" key="1">
    <source>
        <dbReference type="EMBL" id="PIR43205.1"/>
    </source>
</evidence>
<name>A0A2H0RBL4_UNCKA</name>